<gene>
    <name evidence="2" type="ORF">ACHAWO_004952</name>
</gene>
<evidence type="ECO:0000256" key="1">
    <source>
        <dbReference type="SAM" id="SignalP"/>
    </source>
</evidence>
<evidence type="ECO:0000313" key="3">
    <source>
        <dbReference type="Proteomes" id="UP001530400"/>
    </source>
</evidence>
<organism evidence="2 3">
    <name type="scientific">Cyclotella atomus</name>
    <dbReference type="NCBI Taxonomy" id="382360"/>
    <lineage>
        <taxon>Eukaryota</taxon>
        <taxon>Sar</taxon>
        <taxon>Stramenopiles</taxon>
        <taxon>Ochrophyta</taxon>
        <taxon>Bacillariophyta</taxon>
        <taxon>Coscinodiscophyceae</taxon>
        <taxon>Thalassiosirophycidae</taxon>
        <taxon>Stephanodiscales</taxon>
        <taxon>Stephanodiscaceae</taxon>
        <taxon>Cyclotella</taxon>
    </lineage>
</organism>
<dbReference type="Proteomes" id="UP001530400">
    <property type="component" value="Unassembled WGS sequence"/>
</dbReference>
<proteinExistence type="predicted"/>
<keyword evidence="3" id="KW-1185">Reference proteome</keyword>
<evidence type="ECO:0008006" key="4">
    <source>
        <dbReference type="Google" id="ProtNLM"/>
    </source>
</evidence>
<dbReference type="AlphaFoldDB" id="A0ABD3NBG2"/>
<name>A0ABD3NBG2_9STRA</name>
<evidence type="ECO:0000313" key="2">
    <source>
        <dbReference type="EMBL" id="KAL3773383.1"/>
    </source>
</evidence>
<feature type="signal peptide" evidence="1">
    <location>
        <begin position="1"/>
        <end position="24"/>
    </location>
</feature>
<reference evidence="2 3" key="1">
    <citation type="submission" date="2024-10" db="EMBL/GenBank/DDBJ databases">
        <title>Updated reference genomes for cyclostephanoid diatoms.</title>
        <authorList>
            <person name="Roberts W.R."/>
            <person name="Alverson A.J."/>
        </authorList>
    </citation>
    <scope>NUCLEOTIDE SEQUENCE [LARGE SCALE GENOMIC DNA]</scope>
    <source>
        <strain evidence="2 3">AJA010-31</strain>
    </source>
</reference>
<feature type="chain" id="PRO_5044797910" description="Secreted protein" evidence="1">
    <location>
        <begin position="25"/>
        <end position="105"/>
    </location>
</feature>
<accession>A0ABD3NBG2</accession>
<protein>
    <recommendedName>
        <fullName evidence="4">Secreted protein</fullName>
    </recommendedName>
</protein>
<sequence>MKCWSFFTLIQMLTMHLLSRISWGRLSLVLALKDVQEGNRSQNLWLRPWHVLTGGDYCFGNRYPTHSRLEINGPTAPDFIKHFIELLPTGFDEEVASSLHDLACE</sequence>
<keyword evidence="1" id="KW-0732">Signal</keyword>
<comment type="caution">
    <text evidence="2">The sequence shown here is derived from an EMBL/GenBank/DDBJ whole genome shotgun (WGS) entry which is preliminary data.</text>
</comment>
<dbReference type="EMBL" id="JALLPJ020001236">
    <property type="protein sequence ID" value="KAL3773383.1"/>
    <property type="molecule type" value="Genomic_DNA"/>
</dbReference>